<dbReference type="EMBL" id="WSEL01000003">
    <property type="protein sequence ID" value="MVQ29831.1"/>
    <property type="molecule type" value="Genomic_DNA"/>
</dbReference>
<dbReference type="AlphaFoldDB" id="A0A6N8ISF1"/>
<dbReference type="RefSeq" id="WP_157397792.1">
    <property type="nucleotide sequence ID" value="NZ_WSEL01000003.1"/>
</dbReference>
<feature type="coiled-coil region" evidence="1">
    <location>
        <begin position="257"/>
        <end position="295"/>
    </location>
</feature>
<gene>
    <name evidence="3" type="ORF">GON04_10250</name>
</gene>
<keyword evidence="1" id="KW-0175">Coiled coil</keyword>
<proteinExistence type="predicted"/>
<feature type="region of interest" description="Disordered" evidence="2">
    <location>
        <begin position="170"/>
        <end position="202"/>
    </location>
</feature>
<evidence type="ECO:0000256" key="1">
    <source>
        <dbReference type="SAM" id="Coils"/>
    </source>
</evidence>
<evidence type="ECO:0008006" key="5">
    <source>
        <dbReference type="Google" id="ProtNLM"/>
    </source>
</evidence>
<feature type="compositionally biased region" description="Low complexity" evidence="2">
    <location>
        <begin position="179"/>
        <end position="202"/>
    </location>
</feature>
<protein>
    <recommendedName>
        <fullName evidence="5">Tetratricopeptide repeat protein</fullName>
    </recommendedName>
</protein>
<feature type="compositionally biased region" description="Pro residues" evidence="2">
    <location>
        <begin position="337"/>
        <end position="348"/>
    </location>
</feature>
<evidence type="ECO:0000256" key="2">
    <source>
        <dbReference type="SAM" id="MobiDB-lite"/>
    </source>
</evidence>
<sequence>MGTIGCKAWQGAESLRAAVAGCAVAFGLLHAGDAAALSLGRLQGAPTIGQRLQLTIPFTIAAGEEAPCVRADLQQGDGPASRLDWRIDFLDDERRLLRLDSPQPVAEPVLTVNLTLGCAQTLARGFVLLADPPAATRESFPLPARPVPPAAPVRKVDGWNFEADLGQSSRAAVAPALPPATRKTARPAAHPQAPARSGPAAGRPRLSLELLDVAIDQAAPLKPSGTLAAPGQPGALPRAEAAAAWQALRTPPTPEVAQALQAANEAELRQLRGLAQRQSDQLNKLEHERDLIRDIVAALAGAIALGLGVLLWRRARETRQAAWWDDEQERDRQPLRAAPPPPAPAPPPEDVDSGWSEMGASQVSSQPATLRVGLATLPDPTTAPVAAPAAGFGDSVLGRGRLPSAEELLDVQERANFFMAINQHDQAIELLETRLLEHYGTSPFLWLDLLDLCRTLDRPDDYERVRRRFQRAFAARLPAFEAPPEHSEGLERYPRALSRIALLWPTQKVLQEIEKSLFAAPADGAIQFDLEASRELLLLYSIASEVVEADASLSLPGVGEVPPDEETLATQPVPLIDLDLNEPETVVAHGLDLDVDFTALESPPPAAASAAPPLPSLDLDLDALVPGRFR</sequence>
<dbReference type="Proteomes" id="UP000469385">
    <property type="component" value="Unassembled WGS sequence"/>
</dbReference>
<comment type="caution">
    <text evidence="3">The sequence shown here is derived from an EMBL/GenBank/DDBJ whole genome shotgun (WGS) entry which is preliminary data.</text>
</comment>
<name>A0A6N8ISF1_9BURK</name>
<evidence type="ECO:0000313" key="3">
    <source>
        <dbReference type="EMBL" id="MVQ29831.1"/>
    </source>
</evidence>
<keyword evidence="4" id="KW-1185">Reference proteome</keyword>
<reference evidence="3 4" key="1">
    <citation type="submission" date="2019-12" db="EMBL/GenBank/DDBJ databases">
        <authorList>
            <person name="Huq M.A."/>
        </authorList>
    </citation>
    <scope>NUCLEOTIDE SEQUENCE [LARGE SCALE GENOMIC DNA]</scope>
    <source>
        <strain evidence="3 4">MAH-25</strain>
    </source>
</reference>
<accession>A0A6N8ISF1</accession>
<feature type="region of interest" description="Disordered" evidence="2">
    <location>
        <begin position="322"/>
        <end position="362"/>
    </location>
</feature>
<evidence type="ECO:0000313" key="4">
    <source>
        <dbReference type="Proteomes" id="UP000469385"/>
    </source>
</evidence>
<organism evidence="3 4">
    <name type="scientific">Ramlibacter pinisoli</name>
    <dbReference type="NCBI Taxonomy" id="2682844"/>
    <lineage>
        <taxon>Bacteria</taxon>
        <taxon>Pseudomonadati</taxon>
        <taxon>Pseudomonadota</taxon>
        <taxon>Betaproteobacteria</taxon>
        <taxon>Burkholderiales</taxon>
        <taxon>Comamonadaceae</taxon>
        <taxon>Ramlibacter</taxon>
    </lineage>
</organism>